<evidence type="ECO:0000313" key="3">
    <source>
        <dbReference type="Proteomes" id="UP001500724"/>
    </source>
</evidence>
<feature type="chain" id="PRO_5046493537" description="DUF3103 domain-containing protein" evidence="1">
    <location>
        <begin position="30"/>
        <end position="399"/>
    </location>
</feature>
<dbReference type="EMBL" id="BAAAGU010000006">
    <property type="protein sequence ID" value="GAA0634340.1"/>
    <property type="molecule type" value="Genomic_DNA"/>
</dbReference>
<dbReference type="Proteomes" id="UP001500724">
    <property type="component" value="Unassembled WGS sequence"/>
</dbReference>
<keyword evidence="1" id="KW-0732">Signal</keyword>
<dbReference type="RefSeq" id="WP_343997890.1">
    <property type="nucleotide sequence ID" value="NZ_BAAAGU010000006.1"/>
</dbReference>
<evidence type="ECO:0000256" key="1">
    <source>
        <dbReference type="SAM" id="SignalP"/>
    </source>
</evidence>
<gene>
    <name evidence="2" type="ORF">GCM10009535_07760</name>
</gene>
<organism evidence="2 3">
    <name type="scientific">Streptomyces thermocarboxydovorans</name>
    <dbReference type="NCBI Taxonomy" id="59298"/>
    <lineage>
        <taxon>Bacteria</taxon>
        <taxon>Bacillati</taxon>
        <taxon>Actinomycetota</taxon>
        <taxon>Actinomycetes</taxon>
        <taxon>Kitasatosporales</taxon>
        <taxon>Streptomycetaceae</taxon>
        <taxon>Streptomyces</taxon>
    </lineage>
</organism>
<dbReference type="InterPro" id="IPR021452">
    <property type="entry name" value="DUF3103"/>
</dbReference>
<protein>
    <recommendedName>
        <fullName evidence="4">DUF3103 domain-containing protein</fullName>
    </recommendedName>
</protein>
<proteinExistence type="predicted"/>
<accession>A0ABP3SDN3</accession>
<sequence>MVFAERQIRAALTVLALSGLTLTTLQGTAGATAASAATASATAEPSPVASIERSTARALARSLAEPTWHKQVANAALAAEEVDLLPLTARSAAKSARDFRSTLVEAERDIAAAKGLGATDVGSLLQVRLAGKPVSESALTKTSPLVASAPADDDAGVVIAYDTAGNAHELSARKAPERPVYVIGVDGQEALAAGLEVIDKELAAKGLGTLSAAETTRSAAGTAGTAPAGSTGSAASTGFWTTRIKSISVADLKEPWFKGDAELFTLVTGFGTDGKVRVDTVTMPYVDDEDTTYYPGQILVNWSNYKYNLADAVLMEDDGDTNYSSLAKALAAALLTITDQGAYIPLVNAIIDAMPASWWSDDPDYVDSFYTLARETTGSRTGASANARMTVERYYVSAL</sequence>
<evidence type="ECO:0000313" key="2">
    <source>
        <dbReference type="EMBL" id="GAA0634340.1"/>
    </source>
</evidence>
<evidence type="ECO:0008006" key="4">
    <source>
        <dbReference type="Google" id="ProtNLM"/>
    </source>
</evidence>
<comment type="caution">
    <text evidence="2">The sequence shown here is derived from an EMBL/GenBank/DDBJ whole genome shotgun (WGS) entry which is preliminary data.</text>
</comment>
<reference evidence="3" key="1">
    <citation type="journal article" date="2019" name="Int. J. Syst. Evol. Microbiol.">
        <title>The Global Catalogue of Microorganisms (GCM) 10K type strain sequencing project: providing services to taxonomists for standard genome sequencing and annotation.</title>
        <authorList>
            <consortium name="The Broad Institute Genomics Platform"/>
            <consortium name="The Broad Institute Genome Sequencing Center for Infectious Disease"/>
            <person name="Wu L."/>
            <person name="Ma J."/>
        </authorList>
    </citation>
    <scope>NUCLEOTIDE SEQUENCE [LARGE SCALE GENOMIC DNA]</scope>
    <source>
        <strain evidence="3">JCM 10367</strain>
    </source>
</reference>
<name>A0ABP3SDN3_9ACTN</name>
<feature type="signal peptide" evidence="1">
    <location>
        <begin position="1"/>
        <end position="29"/>
    </location>
</feature>
<dbReference type="Pfam" id="PF11301">
    <property type="entry name" value="DUF3103"/>
    <property type="match status" value="1"/>
</dbReference>
<keyword evidence="3" id="KW-1185">Reference proteome</keyword>